<dbReference type="OrthoDB" id="5245199at2"/>
<evidence type="ECO:0000313" key="2">
    <source>
        <dbReference type="EMBL" id="KMQ71793.1"/>
    </source>
</evidence>
<gene>
    <name evidence="2" type="ORF">ACM44_06170</name>
</gene>
<dbReference type="PATRIC" id="fig|1304281.5.peg.1321"/>
<feature type="transmembrane region" description="Helical" evidence="1">
    <location>
        <begin position="153"/>
        <end position="172"/>
    </location>
</feature>
<accession>A0A0J7J011</accession>
<dbReference type="RefSeq" id="WP_048499138.1">
    <property type="nucleotide sequence ID" value="NZ_LFNG01000006.1"/>
</dbReference>
<dbReference type="Proteomes" id="UP000035900">
    <property type="component" value="Unassembled WGS sequence"/>
</dbReference>
<feature type="transmembrane region" description="Helical" evidence="1">
    <location>
        <begin position="192"/>
        <end position="214"/>
    </location>
</feature>
<sequence length="423" mass="48338">MAEINIGKAPGNSAILPFYATGAVVFLVLCVVMFLTPESFTRHYFTPHLLTIVHLAALGWGTMIIFGAVHQLLPVICEQDLYSEKMASLSWYTLTLGIILLTWKFWNLDVGWVMISGGSLIVFSVVLFVVNVLKTARICARYSAQKMFITGSAIWLLFTVSVGLLLAINLKMRSSIFPISHLEVLKLHAHMGIAGWFLQLIAGVSTKLVPMFLLGKSTKEYLLKRAFFFQNLGLILFLIDGFFFQITWRIFIEAGLVFLGIVFWLTYLYDAYKNRLRKRVELLMKHAFLSFLSLIIAVLIIPVVYYSEGYRWVMVYGTLIFLGWITNIILGKTFKTLPFIIWNGHYKHLSGKVKVPLPKHLYSERLTIWQFRIFIAAMLTFALGLILQHLVVIRIGLFLWVVLAVIYNVNVFKLLLHKTKKLA</sequence>
<proteinExistence type="predicted"/>
<comment type="caution">
    <text evidence="2">The sequence shown here is derived from an EMBL/GenBank/DDBJ whole genome shotgun (WGS) entry which is preliminary data.</text>
</comment>
<organism evidence="2 3">
    <name type="scientific">Chryseobacterium koreense CCUG 49689</name>
    <dbReference type="NCBI Taxonomy" id="1304281"/>
    <lineage>
        <taxon>Bacteria</taxon>
        <taxon>Pseudomonadati</taxon>
        <taxon>Bacteroidota</taxon>
        <taxon>Flavobacteriia</taxon>
        <taxon>Flavobacteriales</taxon>
        <taxon>Weeksellaceae</taxon>
        <taxon>Chryseobacterium group</taxon>
        <taxon>Chryseobacterium</taxon>
    </lineage>
</organism>
<evidence type="ECO:0008006" key="4">
    <source>
        <dbReference type="Google" id="ProtNLM"/>
    </source>
</evidence>
<feature type="transmembrane region" description="Helical" evidence="1">
    <location>
        <begin position="55"/>
        <end position="77"/>
    </location>
</feature>
<feature type="transmembrane region" description="Helical" evidence="1">
    <location>
        <begin position="250"/>
        <end position="270"/>
    </location>
</feature>
<dbReference type="SUPFAM" id="SSF81442">
    <property type="entry name" value="Cytochrome c oxidase subunit I-like"/>
    <property type="match status" value="1"/>
</dbReference>
<feature type="transmembrane region" description="Helical" evidence="1">
    <location>
        <begin position="397"/>
        <end position="416"/>
    </location>
</feature>
<dbReference type="STRING" id="1304281.ACM44_06170"/>
<feature type="transmembrane region" description="Helical" evidence="1">
    <location>
        <begin position="112"/>
        <end position="133"/>
    </location>
</feature>
<feature type="transmembrane region" description="Helical" evidence="1">
    <location>
        <begin position="369"/>
        <end position="391"/>
    </location>
</feature>
<dbReference type="AlphaFoldDB" id="A0A0J7J011"/>
<evidence type="ECO:0000256" key="1">
    <source>
        <dbReference type="SAM" id="Phobius"/>
    </source>
</evidence>
<reference evidence="2 3" key="1">
    <citation type="journal article" date="2004" name="Int. J. Syst. Evol. Microbiol.">
        <title>Kaistella koreensis gen. nov., sp. nov., a novel member of the Chryseobacterium-Bergeyella-Riemerella branch.</title>
        <authorList>
            <person name="Kim M.K."/>
            <person name="Im W.T."/>
            <person name="Shin Y.K."/>
            <person name="Lim J.H."/>
            <person name="Kim S.H."/>
            <person name="Lee B.C."/>
            <person name="Park M.Y."/>
            <person name="Lee K.Y."/>
            <person name="Lee S.T."/>
        </authorList>
    </citation>
    <scope>NUCLEOTIDE SEQUENCE [LARGE SCALE GENOMIC DNA]</scope>
    <source>
        <strain evidence="2 3">CCUG 49689</strain>
    </source>
</reference>
<keyword evidence="1" id="KW-1133">Transmembrane helix</keyword>
<dbReference type="InterPro" id="IPR036927">
    <property type="entry name" value="Cyt_c_oxase-like_su1_sf"/>
</dbReference>
<evidence type="ECO:0000313" key="3">
    <source>
        <dbReference type="Proteomes" id="UP000035900"/>
    </source>
</evidence>
<feature type="transmembrane region" description="Helical" evidence="1">
    <location>
        <begin position="12"/>
        <end position="35"/>
    </location>
</feature>
<name>A0A0J7J011_9FLAO</name>
<dbReference type="EMBL" id="LFNG01000006">
    <property type="protein sequence ID" value="KMQ71793.1"/>
    <property type="molecule type" value="Genomic_DNA"/>
</dbReference>
<dbReference type="Gene3D" id="1.20.210.10">
    <property type="entry name" value="Cytochrome c oxidase-like, subunit I domain"/>
    <property type="match status" value="1"/>
</dbReference>
<feature type="transmembrane region" description="Helical" evidence="1">
    <location>
        <begin position="89"/>
        <end position="106"/>
    </location>
</feature>
<protein>
    <recommendedName>
        <fullName evidence="4">Cytochrome C oxidase subunit I</fullName>
    </recommendedName>
</protein>
<keyword evidence="3" id="KW-1185">Reference proteome</keyword>
<feature type="transmembrane region" description="Helical" evidence="1">
    <location>
        <begin position="226"/>
        <end position="244"/>
    </location>
</feature>
<keyword evidence="1" id="KW-0812">Transmembrane</keyword>
<feature type="transmembrane region" description="Helical" evidence="1">
    <location>
        <begin position="282"/>
        <end position="306"/>
    </location>
</feature>
<feature type="transmembrane region" description="Helical" evidence="1">
    <location>
        <begin position="312"/>
        <end position="330"/>
    </location>
</feature>
<keyword evidence="1" id="KW-0472">Membrane</keyword>